<name>C5BYY7_BEUC1</name>
<dbReference type="HOGENOM" id="CLU_023205_0_1_11"/>
<dbReference type="InterPro" id="IPR023210">
    <property type="entry name" value="NADP_OxRdtase_dom"/>
</dbReference>
<evidence type="ECO:0000313" key="9">
    <source>
        <dbReference type="Proteomes" id="UP000007962"/>
    </source>
</evidence>
<accession>C5BYY7</accession>
<dbReference type="KEGG" id="bcv:Bcav_2857"/>
<evidence type="ECO:0000256" key="1">
    <source>
        <dbReference type="ARBA" id="ARBA00007905"/>
    </source>
</evidence>
<dbReference type="PROSITE" id="PS00798">
    <property type="entry name" value="ALDOKETO_REDUCTASE_1"/>
    <property type="match status" value="1"/>
</dbReference>
<reference evidence="8 9" key="1">
    <citation type="journal article" date="2009" name="Stand. Genomic Sci.">
        <title>Complete genome sequence of Beutenbergia cavernae type strain (HKI 0122).</title>
        <authorList>
            <person name="Land M."/>
            <person name="Pukall R."/>
            <person name="Abt B."/>
            <person name="Goker M."/>
            <person name="Rohde M."/>
            <person name="Glavina Del Rio T."/>
            <person name="Tice H."/>
            <person name="Copeland A."/>
            <person name="Cheng J.F."/>
            <person name="Lucas S."/>
            <person name="Chen F."/>
            <person name="Nolan M."/>
            <person name="Bruce D."/>
            <person name="Goodwin L."/>
            <person name="Pitluck S."/>
            <person name="Ivanova N."/>
            <person name="Mavromatis K."/>
            <person name="Ovchinnikova G."/>
            <person name="Pati A."/>
            <person name="Chen A."/>
            <person name="Palaniappan K."/>
            <person name="Hauser L."/>
            <person name="Chang Y.J."/>
            <person name="Jefferies C.C."/>
            <person name="Saunders E."/>
            <person name="Brettin T."/>
            <person name="Detter J.C."/>
            <person name="Han C."/>
            <person name="Chain P."/>
            <person name="Bristow J."/>
            <person name="Eisen J.A."/>
            <person name="Markowitz V."/>
            <person name="Hugenholtz P."/>
            <person name="Kyrpides N.C."/>
            <person name="Klenk H.P."/>
            <person name="Lapidus A."/>
        </authorList>
    </citation>
    <scope>NUCLEOTIDE SEQUENCE [LARGE SCALE GENOMIC DNA]</scope>
    <source>
        <strain evidence="9">ATCC BAA-8 / DSM 12333 / NBRC 16432</strain>
    </source>
</reference>
<evidence type="ECO:0000256" key="6">
    <source>
        <dbReference type="PIRSR" id="PIRSR000097-3"/>
    </source>
</evidence>
<gene>
    <name evidence="8" type="ordered locus">Bcav_2857</name>
</gene>
<dbReference type="SUPFAM" id="SSF51430">
    <property type="entry name" value="NAD(P)-linked oxidoreductase"/>
    <property type="match status" value="1"/>
</dbReference>
<evidence type="ECO:0000256" key="4">
    <source>
        <dbReference type="PIRSR" id="PIRSR000097-1"/>
    </source>
</evidence>
<dbReference type="AlphaFoldDB" id="C5BYY7"/>
<organism evidence="8 9">
    <name type="scientific">Beutenbergia cavernae (strain ATCC BAA-8 / DSM 12333 / CCUG 43141 / JCM 11478 / NBRC 16432 / NCIMB 13614 / HKI 0122)</name>
    <dbReference type="NCBI Taxonomy" id="471853"/>
    <lineage>
        <taxon>Bacteria</taxon>
        <taxon>Bacillati</taxon>
        <taxon>Actinomycetota</taxon>
        <taxon>Actinomycetes</taxon>
        <taxon>Micrococcales</taxon>
        <taxon>Beutenbergiaceae</taxon>
        <taxon>Beutenbergia</taxon>
    </lineage>
</organism>
<dbReference type="GO" id="GO:0016616">
    <property type="term" value="F:oxidoreductase activity, acting on the CH-OH group of donors, NAD or NADP as acceptor"/>
    <property type="evidence" value="ECO:0007669"/>
    <property type="project" value="UniProtKB-ARBA"/>
</dbReference>
<feature type="active site" description="Proton donor" evidence="4">
    <location>
        <position position="53"/>
    </location>
</feature>
<dbReference type="Gene3D" id="3.20.20.100">
    <property type="entry name" value="NADP-dependent oxidoreductase domain"/>
    <property type="match status" value="1"/>
</dbReference>
<dbReference type="CDD" id="cd19071">
    <property type="entry name" value="AKR_AKR1-5-like"/>
    <property type="match status" value="1"/>
</dbReference>
<dbReference type="RefSeq" id="WP_015883342.1">
    <property type="nucleotide sequence ID" value="NC_012669.1"/>
</dbReference>
<proteinExistence type="inferred from homology"/>
<evidence type="ECO:0000256" key="3">
    <source>
        <dbReference type="ARBA" id="ARBA00023002"/>
    </source>
</evidence>
<feature type="binding site" evidence="5">
    <location>
        <position position="109"/>
    </location>
    <ligand>
        <name>substrate</name>
    </ligand>
</feature>
<evidence type="ECO:0000256" key="5">
    <source>
        <dbReference type="PIRSR" id="PIRSR000097-2"/>
    </source>
</evidence>
<evidence type="ECO:0000256" key="2">
    <source>
        <dbReference type="ARBA" id="ARBA00022857"/>
    </source>
</evidence>
<sequence>MTSAPIPTVTLRPGVDIPLLGLGTWQATGTDGYDSVRAALDLGYRHVDTARAYGNEDQVGRAVADSGIDRSEVFVTTKLPPEEAGDAPRIIDESLERLGFDYVDLWLVHWPPNKQARPDVWADVVAAQEAGKARAIGVSNYSPAQIDELTAATGVTPSINQIPWSPSDFDADPVAAHRERDVVLEGYSPFKRTNLEDPVLTAIADAHGVTTSQVVLRWHLDTGVVVIPKSVHPDRIAANLDVAGFALDADEVERISGLGG</sequence>
<dbReference type="PROSITE" id="PS00062">
    <property type="entry name" value="ALDOKETO_REDUCTASE_2"/>
    <property type="match status" value="1"/>
</dbReference>
<keyword evidence="9" id="KW-1185">Reference proteome</keyword>
<feature type="site" description="Lowers pKa of active site Tyr" evidence="6">
    <location>
        <position position="78"/>
    </location>
</feature>
<dbReference type="eggNOG" id="COG0656">
    <property type="taxonomic scope" value="Bacteria"/>
</dbReference>
<dbReference type="STRING" id="471853.Bcav_2857"/>
<dbReference type="Pfam" id="PF00248">
    <property type="entry name" value="Aldo_ket_red"/>
    <property type="match status" value="1"/>
</dbReference>
<dbReference type="InterPro" id="IPR018170">
    <property type="entry name" value="Aldo/ket_reductase_CS"/>
</dbReference>
<dbReference type="PANTHER" id="PTHR43827:SF3">
    <property type="entry name" value="NADP-DEPENDENT OXIDOREDUCTASE DOMAIN-CONTAINING PROTEIN"/>
    <property type="match status" value="1"/>
</dbReference>
<dbReference type="InterPro" id="IPR036812">
    <property type="entry name" value="NAD(P)_OxRdtase_dom_sf"/>
</dbReference>
<evidence type="ECO:0000313" key="8">
    <source>
        <dbReference type="EMBL" id="ACQ81102.1"/>
    </source>
</evidence>
<dbReference type="PROSITE" id="PS00063">
    <property type="entry name" value="ALDOKETO_REDUCTASE_3"/>
    <property type="match status" value="1"/>
</dbReference>
<keyword evidence="2" id="KW-0521">NADP</keyword>
<dbReference type="InterPro" id="IPR020471">
    <property type="entry name" value="AKR"/>
</dbReference>
<dbReference type="PANTHER" id="PTHR43827">
    <property type="entry name" value="2,5-DIKETO-D-GLUCONIC ACID REDUCTASE"/>
    <property type="match status" value="1"/>
</dbReference>
<comment type="similarity">
    <text evidence="1">Belongs to the aldo/keto reductase family.</text>
</comment>
<evidence type="ECO:0000259" key="7">
    <source>
        <dbReference type="Pfam" id="PF00248"/>
    </source>
</evidence>
<dbReference type="PRINTS" id="PR00069">
    <property type="entry name" value="ALDKETRDTASE"/>
</dbReference>
<dbReference type="FunFam" id="3.20.20.100:FF:000002">
    <property type="entry name" value="2,5-diketo-D-gluconic acid reductase A"/>
    <property type="match status" value="1"/>
</dbReference>
<dbReference type="EMBL" id="CP001618">
    <property type="protein sequence ID" value="ACQ81102.1"/>
    <property type="molecule type" value="Genomic_DNA"/>
</dbReference>
<keyword evidence="3" id="KW-0560">Oxidoreductase</keyword>
<dbReference type="Proteomes" id="UP000007962">
    <property type="component" value="Chromosome"/>
</dbReference>
<dbReference type="OrthoDB" id="9804790at2"/>
<protein>
    <submittedName>
        <fullName evidence="8">Aldo/keto reductase</fullName>
    </submittedName>
</protein>
<dbReference type="PIRSF" id="PIRSF000097">
    <property type="entry name" value="AKR"/>
    <property type="match status" value="1"/>
</dbReference>
<feature type="domain" description="NADP-dependent oxidoreductase" evidence="7">
    <location>
        <begin position="20"/>
        <end position="257"/>
    </location>
</feature>